<dbReference type="RefSeq" id="XP_002848114.1">
    <property type="nucleotide sequence ID" value="XM_002848068.1"/>
</dbReference>
<keyword evidence="4" id="KW-1185">Reference proteome</keyword>
<protein>
    <recommendedName>
        <fullName evidence="2">Pyridoxamine 5'-phosphate oxidase Alr4036 family FMN-binding domain-containing protein</fullName>
    </recommendedName>
</protein>
<sequence length="271" mass="30126">MARTAPWRSLFEEHVQVTGSPLLSLATVSLSPDGNAVPRVRTCVLRGFFADLQLHPNARRDMESASGSAREKDDGDTSYLNPRKYESDMLTITTDARSEKVRHILASAGGEVSGPVECLFWSPKAFAQWRIKGKAYVVGGDNSDPVELKARQEIEKSMRFRGEGSDKPWSWETEITTHFANLSPGMRGTFTQDLPGAPKSGPAPVLRDGGEGLSALNNPVARKNFRVVVIKPEEVEYIHDEGPGNNRNERFRWELVQSDTSSTWKGEQLWP</sequence>
<dbReference type="eggNOG" id="ENOG502S535">
    <property type="taxonomic scope" value="Eukaryota"/>
</dbReference>
<dbReference type="PANTHER" id="PTHR28243:SF1">
    <property type="entry name" value="PYRIDOXAMINE 5'-PHOSPHATE OXIDASE ALR4036 FAMILY FMN-BINDING DOMAIN-CONTAINING PROTEIN"/>
    <property type="match status" value="1"/>
</dbReference>
<dbReference type="InterPro" id="IPR012349">
    <property type="entry name" value="Split_barrel_FMN-bd"/>
</dbReference>
<gene>
    <name evidence="3" type="ORF">MCYG_03620</name>
</gene>
<dbReference type="AlphaFoldDB" id="C5FM79"/>
<evidence type="ECO:0000256" key="1">
    <source>
        <dbReference type="SAM" id="MobiDB-lite"/>
    </source>
</evidence>
<reference evidence="4" key="1">
    <citation type="journal article" date="2012" name="MBio">
        <title>Comparative genome analysis of Trichophyton rubrum and related dermatophytes reveals candidate genes involved in infection.</title>
        <authorList>
            <person name="Martinez D.A."/>
            <person name="Oliver B.G."/>
            <person name="Graeser Y."/>
            <person name="Goldberg J.M."/>
            <person name="Li W."/>
            <person name="Martinez-Rossi N.M."/>
            <person name="Monod M."/>
            <person name="Shelest E."/>
            <person name="Barton R.C."/>
            <person name="Birch E."/>
            <person name="Brakhage A.A."/>
            <person name="Chen Z."/>
            <person name="Gurr S.J."/>
            <person name="Heiman D."/>
            <person name="Heitman J."/>
            <person name="Kosti I."/>
            <person name="Rossi A."/>
            <person name="Saif S."/>
            <person name="Samalova M."/>
            <person name="Saunders C.W."/>
            <person name="Shea T."/>
            <person name="Summerbell R.C."/>
            <person name="Xu J."/>
            <person name="Young S."/>
            <person name="Zeng Q."/>
            <person name="Birren B.W."/>
            <person name="Cuomo C.A."/>
            <person name="White T.C."/>
        </authorList>
    </citation>
    <scope>NUCLEOTIDE SEQUENCE [LARGE SCALE GENOMIC DNA]</scope>
    <source>
        <strain evidence="4">ATCC MYA-4605 / CBS 113480</strain>
    </source>
</reference>
<dbReference type="InterPro" id="IPR024624">
    <property type="entry name" value="Pyridox_Oxase_Alr4036_FMN-bd"/>
</dbReference>
<dbReference type="SUPFAM" id="SSF50475">
    <property type="entry name" value="FMN-binding split barrel"/>
    <property type="match status" value="1"/>
</dbReference>
<dbReference type="Gene3D" id="2.30.110.10">
    <property type="entry name" value="Electron Transport, Fmn-binding Protein, Chain A"/>
    <property type="match status" value="1"/>
</dbReference>
<dbReference type="STRING" id="554155.C5FM79"/>
<evidence type="ECO:0000259" key="2">
    <source>
        <dbReference type="Pfam" id="PF12766"/>
    </source>
</evidence>
<dbReference type="PANTHER" id="PTHR28243">
    <property type="entry name" value="AGL049CP"/>
    <property type="match status" value="1"/>
</dbReference>
<name>C5FM79_ARTOC</name>
<dbReference type="EMBL" id="DS995703">
    <property type="protein sequence ID" value="EEQ30801.1"/>
    <property type="molecule type" value="Genomic_DNA"/>
</dbReference>
<proteinExistence type="predicted"/>
<accession>C5FM79</accession>
<evidence type="ECO:0000313" key="4">
    <source>
        <dbReference type="Proteomes" id="UP000002035"/>
    </source>
</evidence>
<feature type="domain" description="Pyridoxamine 5'-phosphate oxidase Alr4036 family FMN-binding" evidence="2">
    <location>
        <begin position="5"/>
        <end position="138"/>
    </location>
</feature>
<dbReference type="Proteomes" id="UP000002035">
    <property type="component" value="Unassembled WGS sequence"/>
</dbReference>
<dbReference type="OMA" id="DCPTFTT"/>
<dbReference type="GO" id="GO:0010181">
    <property type="term" value="F:FMN binding"/>
    <property type="evidence" value="ECO:0007669"/>
    <property type="project" value="InterPro"/>
</dbReference>
<feature type="compositionally biased region" description="Basic and acidic residues" evidence="1">
    <location>
        <begin position="60"/>
        <end position="75"/>
    </location>
</feature>
<dbReference type="Pfam" id="PF12766">
    <property type="entry name" value="Pyridox_oxase_2"/>
    <property type="match status" value="1"/>
</dbReference>
<dbReference type="GeneID" id="9229437"/>
<evidence type="ECO:0000313" key="3">
    <source>
        <dbReference type="EMBL" id="EEQ30801.1"/>
    </source>
</evidence>
<organism evidence="3 4">
    <name type="scientific">Arthroderma otae (strain ATCC MYA-4605 / CBS 113480)</name>
    <name type="common">Microsporum canis</name>
    <dbReference type="NCBI Taxonomy" id="554155"/>
    <lineage>
        <taxon>Eukaryota</taxon>
        <taxon>Fungi</taxon>
        <taxon>Dikarya</taxon>
        <taxon>Ascomycota</taxon>
        <taxon>Pezizomycotina</taxon>
        <taxon>Eurotiomycetes</taxon>
        <taxon>Eurotiomycetidae</taxon>
        <taxon>Onygenales</taxon>
        <taxon>Arthrodermataceae</taxon>
        <taxon>Microsporum</taxon>
    </lineage>
</organism>
<dbReference type="HOGENOM" id="CLU_061619_0_0_1"/>
<feature type="region of interest" description="Disordered" evidence="1">
    <location>
        <begin position="60"/>
        <end position="82"/>
    </location>
</feature>
<dbReference type="VEuPathDB" id="FungiDB:MCYG_03620"/>
<dbReference type="OrthoDB" id="5394411at2759"/>